<dbReference type="PANTHER" id="PTHR30543">
    <property type="entry name" value="CHROMATE REDUCTASE"/>
    <property type="match status" value="1"/>
</dbReference>
<evidence type="ECO:0000313" key="3">
    <source>
        <dbReference type="Proteomes" id="UP000003586"/>
    </source>
</evidence>
<dbReference type="InterPro" id="IPR050712">
    <property type="entry name" value="NAD(P)H-dep_reductase"/>
</dbReference>
<dbReference type="HOGENOM" id="CLU_055322_4_3_10"/>
<feature type="domain" description="NADPH-dependent FMN reductase-like" evidence="1">
    <location>
        <begin position="5"/>
        <end position="137"/>
    </location>
</feature>
<evidence type="ECO:0000259" key="1">
    <source>
        <dbReference type="Pfam" id="PF03358"/>
    </source>
</evidence>
<dbReference type="KEGG" id="nso:NIASO_03900"/>
<dbReference type="Gene3D" id="3.40.50.360">
    <property type="match status" value="1"/>
</dbReference>
<dbReference type="STRING" id="929713.NIASO_03900"/>
<protein>
    <submittedName>
        <fullName evidence="2">FMN reductase</fullName>
    </submittedName>
</protein>
<evidence type="ECO:0000313" key="2">
    <source>
        <dbReference type="EMBL" id="AHF14561.1"/>
    </source>
</evidence>
<organism evidence="2 3">
    <name type="scientific">Niabella soli DSM 19437</name>
    <dbReference type="NCBI Taxonomy" id="929713"/>
    <lineage>
        <taxon>Bacteria</taxon>
        <taxon>Pseudomonadati</taxon>
        <taxon>Bacteroidota</taxon>
        <taxon>Chitinophagia</taxon>
        <taxon>Chitinophagales</taxon>
        <taxon>Chitinophagaceae</taxon>
        <taxon>Niabella</taxon>
    </lineage>
</organism>
<dbReference type="GO" id="GO:0005829">
    <property type="term" value="C:cytosol"/>
    <property type="evidence" value="ECO:0007669"/>
    <property type="project" value="TreeGrafter"/>
</dbReference>
<dbReference type="InterPro" id="IPR005025">
    <property type="entry name" value="FMN_Rdtase-like_dom"/>
</dbReference>
<accession>W0EZM9</accession>
<dbReference type="Pfam" id="PF03358">
    <property type="entry name" value="FMN_red"/>
    <property type="match status" value="1"/>
</dbReference>
<dbReference type="GO" id="GO:0016491">
    <property type="term" value="F:oxidoreductase activity"/>
    <property type="evidence" value="ECO:0007669"/>
    <property type="project" value="InterPro"/>
</dbReference>
<keyword evidence="3" id="KW-1185">Reference proteome</keyword>
<dbReference type="InterPro" id="IPR029039">
    <property type="entry name" value="Flavoprotein-like_sf"/>
</dbReference>
<dbReference type="GO" id="GO:0010181">
    <property type="term" value="F:FMN binding"/>
    <property type="evidence" value="ECO:0007669"/>
    <property type="project" value="TreeGrafter"/>
</dbReference>
<dbReference type="Proteomes" id="UP000003586">
    <property type="component" value="Chromosome"/>
</dbReference>
<dbReference type="SUPFAM" id="SSF52218">
    <property type="entry name" value="Flavoproteins"/>
    <property type="match status" value="1"/>
</dbReference>
<dbReference type="AlphaFoldDB" id="W0EZM9"/>
<reference evidence="2 3" key="1">
    <citation type="submission" date="2013-12" db="EMBL/GenBank/DDBJ databases">
        <authorList>
            <consortium name="DOE Joint Genome Institute"/>
            <person name="Eisen J."/>
            <person name="Huntemann M."/>
            <person name="Han J."/>
            <person name="Chen A."/>
            <person name="Kyrpides N."/>
            <person name="Mavromatis K."/>
            <person name="Markowitz V."/>
            <person name="Palaniappan K."/>
            <person name="Ivanova N."/>
            <person name="Schaumberg A."/>
            <person name="Pati A."/>
            <person name="Liolios K."/>
            <person name="Nordberg H.P."/>
            <person name="Cantor M.N."/>
            <person name="Hua S.X."/>
            <person name="Woyke T."/>
        </authorList>
    </citation>
    <scope>NUCLEOTIDE SEQUENCE [LARGE SCALE GENOMIC DNA]</scope>
    <source>
        <strain evidence="3">DSM 19437</strain>
    </source>
</reference>
<gene>
    <name evidence="2" type="ORF">NIASO_03900</name>
</gene>
<dbReference type="OrthoDB" id="9812295at2"/>
<name>W0EZM9_9BACT</name>
<proteinExistence type="predicted"/>
<dbReference type="eggNOG" id="COG0431">
    <property type="taxonomic scope" value="Bacteria"/>
</dbReference>
<sequence length="179" mass="19518">MTDTPRILAIVGSASRNSSNLFLIQYLQELNPSWQFALWEDLAVLPHFDPEQTIETPPPQVVALRDAISAAAGVIISTPEYIFSIPARLKNMLEWCVATTVFSQKPLGIITASANGSKGHAELQLIMRTLDARFTPETCLLVQGIKGKINDGGSLRDPGLKENLRNFSLAFDALIARGA</sequence>
<dbReference type="RefSeq" id="WP_008583434.1">
    <property type="nucleotide sequence ID" value="NZ_CP007035.1"/>
</dbReference>
<dbReference type="EMBL" id="CP007035">
    <property type="protein sequence ID" value="AHF14561.1"/>
    <property type="molecule type" value="Genomic_DNA"/>
</dbReference>
<dbReference type="PANTHER" id="PTHR30543:SF21">
    <property type="entry name" value="NAD(P)H-DEPENDENT FMN REDUCTASE LOT6"/>
    <property type="match status" value="1"/>
</dbReference>